<dbReference type="EMBL" id="CP060724">
    <property type="protein sequence ID" value="QNN75932.1"/>
    <property type="molecule type" value="Genomic_DNA"/>
</dbReference>
<evidence type="ECO:0000259" key="3">
    <source>
        <dbReference type="Pfam" id="PF02517"/>
    </source>
</evidence>
<keyword evidence="5" id="KW-1185">Reference proteome</keyword>
<evidence type="ECO:0000313" key="5">
    <source>
        <dbReference type="Proteomes" id="UP000515800"/>
    </source>
</evidence>
<dbReference type="GO" id="GO:0080120">
    <property type="term" value="P:CAAX-box protein maturation"/>
    <property type="evidence" value="ECO:0007669"/>
    <property type="project" value="UniProtKB-ARBA"/>
</dbReference>
<comment type="similarity">
    <text evidence="1">Belongs to the UPF0177 family.</text>
</comment>
<keyword evidence="4" id="KW-0378">Hydrolase</keyword>
<name>A0A7G9T757_9LACO</name>
<evidence type="ECO:0000313" key="4">
    <source>
        <dbReference type="EMBL" id="QNN75932.1"/>
    </source>
</evidence>
<keyword evidence="4" id="KW-0482">Metalloprotease</keyword>
<dbReference type="Proteomes" id="UP000515800">
    <property type="component" value="Chromosome"/>
</dbReference>
<proteinExistence type="inferred from homology"/>
<reference evidence="4 5" key="1">
    <citation type="submission" date="2020-08" db="EMBL/GenBank/DDBJ databases">
        <title>Genome sequence of Weissella diestrammenae KACC 16890T.</title>
        <authorList>
            <person name="Hyun D.-W."/>
            <person name="Bae J.-W."/>
        </authorList>
    </citation>
    <scope>NUCLEOTIDE SEQUENCE [LARGE SCALE GENOMIC DNA]</scope>
    <source>
        <strain evidence="4 5">KACC 16890</strain>
    </source>
</reference>
<protein>
    <submittedName>
        <fullName evidence="4">CPBP family intramembrane metalloprotease</fullName>
    </submittedName>
</protein>
<sequence length="90" mass="10517">MYRHVLMYRFKGSLVRLILMVTISSILFGLIHINNFGGSVVATIPYMFVGLYLSLIYLRTNNIWHNIMTYFIFNTSALMGIVLMWYVNLT</sequence>
<evidence type="ECO:0000256" key="2">
    <source>
        <dbReference type="SAM" id="Phobius"/>
    </source>
</evidence>
<organism evidence="4 5">
    <name type="scientific">Weissella diestrammenae</name>
    <dbReference type="NCBI Taxonomy" id="1162633"/>
    <lineage>
        <taxon>Bacteria</taxon>
        <taxon>Bacillati</taxon>
        <taxon>Bacillota</taxon>
        <taxon>Bacilli</taxon>
        <taxon>Lactobacillales</taxon>
        <taxon>Lactobacillaceae</taxon>
        <taxon>Weissella</taxon>
    </lineage>
</organism>
<keyword evidence="2" id="KW-0472">Membrane</keyword>
<dbReference type="AlphaFoldDB" id="A0A7G9T757"/>
<dbReference type="RefSeq" id="WP_187529760.1">
    <property type="nucleotide sequence ID" value="NZ_CP060724.1"/>
</dbReference>
<gene>
    <name evidence="4" type="ORF">H9L19_03495</name>
</gene>
<keyword evidence="2" id="KW-0812">Transmembrane</keyword>
<dbReference type="Pfam" id="PF02517">
    <property type="entry name" value="Rce1-like"/>
    <property type="match status" value="1"/>
</dbReference>
<feature type="transmembrane region" description="Helical" evidence="2">
    <location>
        <begin position="12"/>
        <end position="33"/>
    </location>
</feature>
<keyword evidence="4" id="KW-0645">Protease</keyword>
<dbReference type="GO" id="GO:0004175">
    <property type="term" value="F:endopeptidase activity"/>
    <property type="evidence" value="ECO:0007669"/>
    <property type="project" value="UniProtKB-ARBA"/>
</dbReference>
<dbReference type="InterPro" id="IPR003675">
    <property type="entry name" value="Rce1/LyrA-like_dom"/>
</dbReference>
<feature type="transmembrane region" description="Helical" evidence="2">
    <location>
        <begin position="39"/>
        <end position="58"/>
    </location>
</feature>
<keyword evidence="2" id="KW-1133">Transmembrane helix</keyword>
<dbReference type="GO" id="GO:0008237">
    <property type="term" value="F:metallopeptidase activity"/>
    <property type="evidence" value="ECO:0007669"/>
    <property type="project" value="UniProtKB-KW"/>
</dbReference>
<dbReference type="GO" id="GO:0006508">
    <property type="term" value="P:proteolysis"/>
    <property type="evidence" value="ECO:0007669"/>
    <property type="project" value="UniProtKB-KW"/>
</dbReference>
<feature type="domain" description="CAAX prenyl protease 2/Lysostaphin resistance protein A-like" evidence="3">
    <location>
        <begin position="1"/>
        <end position="75"/>
    </location>
</feature>
<evidence type="ECO:0000256" key="1">
    <source>
        <dbReference type="ARBA" id="ARBA00009067"/>
    </source>
</evidence>
<accession>A0A7G9T757</accession>
<feature type="transmembrane region" description="Helical" evidence="2">
    <location>
        <begin position="70"/>
        <end position="87"/>
    </location>
</feature>
<dbReference type="KEGG" id="wdi:H9L19_03495"/>